<evidence type="ECO:0000313" key="3">
    <source>
        <dbReference type="Proteomes" id="UP000198982"/>
    </source>
</evidence>
<sequence length="103" mass="12180">MAGTQHQAPGKSTFFWIVIIVIFLYVLKIHLREPQYRHVEVCYLPHKVASLFWVDLWGAIIPDDNRSLLKHARDLEHFFFSCTSTTRNWDFLRYGEQTKGAQQ</sequence>
<gene>
    <name evidence="2" type="ORF">SAMN05216178_7019</name>
</gene>
<keyword evidence="1" id="KW-1133">Transmembrane helix</keyword>
<proteinExistence type="predicted"/>
<dbReference type="Proteomes" id="UP000198982">
    <property type="component" value="Unassembled WGS sequence"/>
</dbReference>
<dbReference type="RefSeq" id="WP_092320968.1">
    <property type="nucleotide sequence ID" value="NZ_FNTJ01000003.1"/>
</dbReference>
<evidence type="ECO:0000256" key="1">
    <source>
        <dbReference type="SAM" id="Phobius"/>
    </source>
</evidence>
<dbReference type="AlphaFoldDB" id="A0A1H5A8Y4"/>
<keyword evidence="1" id="KW-0472">Membrane</keyword>
<name>A0A1H5A8Y4_9PSED</name>
<organism evidence="2 3">
    <name type="scientific">Pseudomonas saponiphila</name>
    <dbReference type="NCBI Taxonomy" id="556534"/>
    <lineage>
        <taxon>Bacteria</taxon>
        <taxon>Pseudomonadati</taxon>
        <taxon>Pseudomonadota</taxon>
        <taxon>Gammaproteobacteria</taxon>
        <taxon>Pseudomonadales</taxon>
        <taxon>Pseudomonadaceae</taxon>
        <taxon>Pseudomonas</taxon>
    </lineage>
</organism>
<dbReference type="EMBL" id="FNTJ01000003">
    <property type="protein sequence ID" value="SED38211.1"/>
    <property type="molecule type" value="Genomic_DNA"/>
</dbReference>
<keyword evidence="3" id="KW-1185">Reference proteome</keyword>
<accession>A0A1H5A8Y4</accession>
<feature type="transmembrane region" description="Helical" evidence="1">
    <location>
        <begin position="13"/>
        <end position="31"/>
    </location>
</feature>
<keyword evidence="1" id="KW-0812">Transmembrane</keyword>
<protein>
    <submittedName>
        <fullName evidence="2">Uncharacterized protein</fullName>
    </submittedName>
</protein>
<reference evidence="3" key="1">
    <citation type="submission" date="2016-10" db="EMBL/GenBank/DDBJ databases">
        <authorList>
            <person name="Varghese N."/>
            <person name="Submissions S."/>
        </authorList>
    </citation>
    <scope>NUCLEOTIDE SEQUENCE [LARGE SCALE GENOMIC DNA]</scope>
    <source>
        <strain evidence="3">DSM 9751</strain>
    </source>
</reference>
<evidence type="ECO:0000313" key="2">
    <source>
        <dbReference type="EMBL" id="SED38211.1"/>
    </source>
</evidence>